<reference evidence="2 3" key="1">
    <citation type="submission" date="2019-05" db="EMBL/GenBank/DDBJ databases">
        <title>Mikania micrantha, genome provides insights into the molecular mechanism of rapid growth.</title>
        <authorList>
            <person name="Liu B."/>
        </authorList>
    </citation>
    <scope>NUCLEOTIDE SEQUENCE [LARGE SCALE GENOMIC DNA]</scope>
    <source>
        <strain evidence="2">NLD-2019</strain>
        <tissue evidence="2">Leaf</tissue>
    </source>
</reference>
<dbReference type="InterPro" id="IPR036431">
    <property type="entry name" value="ARID_dom_sf"/>
</dbReference>
<dbReference type="EMBL" id="SZYD01000013">
    <property type="protein sequence ID" value="KAD4384136.1"/>
    <property type="molecule type" value="Genomic_DNA"/>
</dbReference>
<dbReference type="OrthoDB" id="1938591at2759"/>
<accession>A0A5N6N2R5</accession>
<sequence length="360" mass="41978">MEDHYAIRKADGADDSVMNLLCDFGQGDQGKSRGNDQGDRGDSSEESLCIRVNGFQIISEKDAEPRARDGRKHGLWVYIKICIGAVTKGFEVTFKGTICYVIKPYATYVEQKIEEDQKASVQYAKEEAHSKIKFKDVERLDEVSELWNYFNMLDLEEQKENAKKRNGKGKETANQKEPQEVTNLEDMVVFIDLLKVINISMLNEDSIRRKFHMVQWFSKYVLKQQINWPPKIGNQIIDLYDLHMGIQLNGVRTKVTQEDFWPYISVDLGLDLVQPYKIMLLYNEYLDIIDWYYNNLKKRREETGTYAKDQRKKSALQEEEDQCKTRLATRLWSKPLKISAKKIDNIKGQIVGINVDQFRM</sequence>
<dbReference type="Proteomes" id="UP000326396">
    <property type="component" value="Linkage Group LG3"/>
</dbReference>
<dbReference type="SUPFAM" id="SSF46774">
    <property type="entry name" value="ARID-like"/>
    <property type="match status" value="1"/>
</dbReference>
<evidence type="ECO:0000313" key="3">
    <source>
        <dbReference type="Proteomes" id="UP000326396"/>
    </source>
</evidence>
<evidence type="ECO:0000259" key="1">
    <source>
        <dbReference type="PROSITE" id="PS51011"/>
    </source>
</evidence>
<proteinExistence type="predicted"/>
<dbReference type="InterPro" id="IPR001606">
    <property type="entry name" value="ARID_dom"/>
</dbReference>
<protein>
    <recommendedName>
        <fullName evidence="1">ARID domain-containing protein</fullName>
    </recommendedName>
</protein>
<evidence type="ECO:0000313" key="2">
    <source>
        <dbReference type="EMBL" id="KAD4384136.1"/>
    </source>
</evidence>
<keyword evidence="3" id="KW-1185">Reference proteome</keyword>
<dbReference type="Gene3D" id="1.10.150.60">
    <property type="entry name" value="ARID DNA-binding domain"/>
    <property type="match status" value="1"/>
</dbReference>
<dbReference type="PROSITE" id="PS51011">
    <property type="entry name" value="ARID"/>
    <property type="match status" value="1"/>
</dbReference>
<dbReference type="AlphaFoldDB" id="A0A5N6N2R5"/>
<organism evidence="2 3">
    <name type="scientific">Mikania micrantha</name>
    <name type="common">bitter vine</name>
    <dbReference type="NCBI Taxonomy" id="192012"/>
    <lineage>
        <taxon>Eukaryota</taxon>
        <taxon>Viridiplantae</taxon>
        <taxon>Streptophyta</taxon>
        <taxon>Embryophyta</taxon>
        <taxon>Tracheophyta</taxon>
        <taxon>Spermatophyta</taxon>
        <taxon>Magnoliopsida</taxon>
        <taxon>eudicotyledons</taxon>
        <taxon>Gunneridae</taxon>
        <taxon>Pentapetalae</taxon>
        <taxon>asterids</taxon>
        <taxon>campanulids</taxon>
        <taxon>Asterales</taxon>
        <taxon>Asteraceae</taxon>
        <taxon>Asteroideae</taxon>
        <taxon>Heliantheae alliance</taxon>
        <taxon>Eupatorieae</taxon>
        <taxon>Mikania</taxon>
    </lineage>
</organism>
<name>A0A5N6N2R5_9ASTR</name>
<feature type="domain" description="ARID" evidence="1">
    <location>
        <begin position="204"/>
        <end position="294"/>
    </location>
</feature>
<comment type="caution">
    <text evidence="2">The sequence shown here is derived from an EMBL/GenBank/DDBJ whole genome shotgun (WGS) entry which is preliminary data.</text>
</comment>
<dbReference type="GO" id="GO:0003677">
    <property type="term" value="F:DNA binding"/>
    <property type="evidence" value="ECO:0007669"/>
    <property type="project" value="InterPro"/>
</dbReference>
<gene>
    <name evidence="2" type="ORF">E3N88_24304</name>
</gene>